<organism evidence="2 3">
    <name type="scientific">Cylindrobasidium torrendii FP15055 ss-10</name>
    <dbReference type="NCBI Taxonomy" id="1314674"/>
    <lineage>
        <taxon>Eukaryota</taxon>
        <taxon>Fungi</taxon>
        <taxon>Dikarya</taxon>
        <taxon>Basidiomycota</taxon>
        <taxon>Agaricomycotina</taxon>
        <taxon>Agaricomycetes</taxon>
        <taxon>Agaricomycetidae</taxon>
        <taxon>Agaricales</taxon>
        <taxon>Marasmiineae</taxon>
        <taxon>Physalacriaceae</taxon>
        <taxon>Cylindrobasidium</taxon>
    </lineage>
</organism>
<dbReference type="AlphaFoldDB" id="A0A0D7AY45"/>
<evidence type="ECO:0000313" key="2">
    <source>
        <dbReference type="EMBL" id="KIY62809.1"/>
    </source>
</evidence>
<dbReference type="InterPro" id="IPR001810">
    <property type="entry name" value="F-box_dom"/>
</dbReference>
<dbReference type="Gene3D" id="3.80.10.10">
    <property type="entry name" value="Ribonuclease Inhibitor"/>
    <property type="match status" value="1"/>
</dbReference>
<dbReference type="OrthoDB" id="3249214at2759"/>
<evidence type="ECO:0000313" key="3">
    <source>
        <dbReference type="Proteomes" id="UP000054007"/>
    </source>
</evidence>
<keyword evidence="3" id="KW-1185">Reference proteome</keyword>
<feature type="domain" description="F-box" evidence="1">
    <location>
        <begin position="5"/>
        <end position="53"/>
    </location>
</feature>
<sequence length="469" mass="53217">MLGATSNLLKLPQEILDEILAEIDLHRHLVSFACVSKACTALVIPRHTEYRVLRIRHKLPAVWEHLARRADLARNIRQVHLCERHNQASSDRFPQTLLKGVERPYKPEEEDERVQNICKALGHMDKIQVFTWTTENILTLQPPPLVPQHGAEIIAMLVDKAHLKHVALGGDGWYPYPGHPNAVYSLWKLTDLTNLSLSGRVWTQSHLAPLLRLTLKSCPNLEALRIPMELTALSDIVLPHLKRVKIVMQSGAKPSIDRYWVSFLQRNKSIEDISWFPVQHLPSGISSNALPNLKRVHTNAEFLRALYASPRELESIDTTLEPSALVSLKGFKGSSVQSVRFGAVTIDPYYSLLDLAEACPNIRVLTTPDKESDMVALPLEMWLDIFSRLPQLHTFRGQALWASVKGDMDAMHLAIMKCVQRCPLLKELDHSKYDYKRGAYNKIVIIREEGDGEEEGTHVRYEVRRAPAV</sequence>
<evidence type="ECO:0000259" key="1">
    <source>
        <dbReference type="PROSITE" id="PS50181"/>
    </source>
</evidence>
<dbReference type="STRING" id="1314674.A0A0D7AY45"/>
<gene>
    <name evidence="2" type="ORF">CYLTODRAFT_458684</name>
</gene>
<proteinExistence type="predicted"/>
<protein>
    <recommendedName>
        <fullName evidence="1">F-box domain-containing protein</fullName>
    </recommendedName>
</protein>
<dbReference type="InterPro" id="IPR032675">
    <property type="entry name" value="LRR_dom_sf"/>
</dbReference>
<name>A0A0D7AY45_9AGAR</name>
<dbReference type="EMBL" id="KN880747">
    <property type="protein sequence ID" value="KIY62809.1"/>
    <property type="molecule type" value="Genomic_DNA"/>
</dbReference>
<dbReference type="Proteomes" id="UP000054007">
    <property type="component" value="Unassembled WGS sequence"/>
</dbReference>
<accession>A0A0D7AY45</accession>
<dbReference type="SUPFAM" id="SSF52047">
    <property type="entry name" value="RNI-like"/>
    <property type="match status" value="1"/>
</dbReference>
<dbReference type="PROSITE" id="PS50181">
    <property type="entry name" value="FBOX"/>
    <property type="match status" value="1"/>
</dbReference>
<reference evidence="2 3" key="1">
    <citation type="journal article" date="2015" name="Fungal Genet. Biol.">
        <title>Evolution of novel wood decay mechanisms in Agaricales revealed by the genome sequences of Fistulina hepatica and Cylindrobasidium torrendii.</title>
        <authorList>
            <person name="Floudas D."/>
            <person name="Held B.W."/>
            <person name="Riley R."/>
            <person name="Nagy L.G."/>
            <person name="Koehler G."/>
            <person name="Ransdell A.S."/>
            <person name="Younus H."/>
            <person name="Chow J."/>
            <person name="Chiniquy J."/>
            <person name="Lipzen A."/>
            <person name="Tritt A."/>
            <person name="Sun H."/>
            <person name="Haridas S."/>
            <person name="LaButti K."/>
            <person name="Ohm R.A."/>
            <person name="Kues U."/>
            <person name="Blanchette R.A."/>
            <person name="Grigoriev I.V."/>
            <person name="Minto R.E."/>
            <person name="Hibbett D.S."/>
        </authorList>
    </citation>
    <scope>NUCLEOTIDE SEQUENCE [LARGE SCALE GENOMIC DNA]</scope>
    <source>
        <strain evidence="2 3">FP15055 ss-10</strain>
    </source>
</reference>